<feature type="transmembrane region" description="Helical" evidence="1">
    <location>
        <begin position="9"/>
        <end position="36"/>
    </location>
</feature>
<evidence type="ECO:0000256" key="1">
    <source>
        <dbReference type="SAM" id="Phobius"/>
    </source>
</evidence>
<evidence type="ECO:0000313" key="3">
    <source>
        <dbReference type="Proteomes" id="UP000462212"/>
    </source>
</evidence>
<feature type="non-terminal residue" evidence="2">
    <location>
        <position position="1"/>
    </location>
</feature>
<dbReference type="AlphaFoldDB" id="A0A8H8REJ1"/>
<keyword evidence="1" id="KW-0812">Transmembrane</keyword>
<reference evidence="2 3" key="1">
    <citation type="submission" date="2018-05" db="EMBL/GenBank/DDBJ databases">
        <title>Genome sequencing and assembly of the regulated plant pathogen Lachnellula willkommii and related sister species for the development of diagnostic species identification markers.</title>
        <authorList>
            <person name="Giroux E."/>
            <person name="Bilodeau G."/>
        </authorList>
    </citation>
    <scope>NUCLEOTIDE SEQUENCE [LARGE SCALE GENOMIC DNA]</scope>
    <source>
        <strain evidence="2 3">CBS 197.66</strain>
    </source>
</reference>
<accession>A0A8H8REJ1</accession>
<dbReference type="Proteomes" id="UP000462212">
    <property type="component" value="Unassembled WGS sequence"/>
</dbReference>
<keyword evidence="1" id="KW-1133">Transmembrane helix</keyword>
<keyword evidence="1" id="KW-0472">Membrane</keyword>
<sequence>IGTGSSKSLIFIVSILVIDARTIILVLLILALLIIILVEAAYTETFLNYIYSLDKIILYCQTRDKVVLLANMLGCLLYTSKSGLDKKKAAILSRWLSNID</sequence>
<keyword evidence="3" id="KW-1185">Reference proteome</keyword>
<organism evidence="2 3">
    <name type="scientific">Lachnellula subtilissima</name>
    <dbReference type="NCBI Taxonomy" id="602034"/>
    <lineage>
        <taxon>Eukaryota</taxon>
        <taxon>Fungi</taxon>
        <taxon>Dikarya</taxon>
        <taxon>Ascomycota</taxon>
        <taxon>Pezizomycotina</taxon>
        <taxon>Leotiomycetes</taxon>
        <taxon>Helotiales</taxon>
        <taxon>Lachnaceae</taxon>
        <taxon>Lachnellula</taxon>
    </lineage>
</organism>
<dbReference type="OrthoDB" id="3539378at2759"/>
<dbReference type="EMBL" id="QGMJ01000876">
    <property type="protein sequence ID" value="TVY33054.1"/>
    <property type="molecule type" value="Genomic_DNA"/>
</dbReference>
<proteinExistence type="predicted"/>
<feature type="non-terminal residue" evidence="2">
    <location>
        <position position="100"/>
    </location>
</feature>
<protein>
    <submittedName>
        <fullName evidence="2">Uncharacterized protein</fullName>
    </submittedName>
</protein>
<evidence type="ECO:0000313" key="2">
    <source>
        <dbReference type="EMBL" id="TVY33054.1"/>
    </source>
</evidence>
<name>A0A8H8REJ1_9HELO</name>
<comment type="caution">
    <text evidence="2">The sequence shown here is derived from an EMBL/GenBank/DDBJ whole genome shotgun (WGS) entry which is preliminary data.</text>
</comment>
<gene>
    <name evidence="2" type="ORF">LSUB1_G008899</name>
</gene>